<reference evidence="14 15" key="1">
    <citation type="submission" date="2020-04" db="EMBL/GenBank/DDBJ databases">
        <authorList>
            <person name="Laetsch R D."/>
            <person name="Stevens L."/>
            <person name="Kumar S."/>
            <person name="Blaxter L. M."/>
        </authorList>
    </citation>
    <scope>NUCLEOTIDE SEQUENCE [LARGE SCALE GENOMIC DNA]</scope>
</reference>
<proteinExistence type="inferred from homology"/>
<feature type="compositionally biased region" description="Pro residues" evidence="12">
    <location>
        <begin position="65"/>
        <end position="75"/>
    </location>
</feature>
<dbReference type="PANTHER" id="PTHR20208:SF10">
    <property type="entry name" value="STRUCTURE-SPECIFIC ENDONUCLEASE SUBUNIT SLX1"/>
    <property type="match status" value="1"/>
</dbReference>
<dbReference type="Proteomes" id="UP000494206">
    <property type="component" value="Unassembled WGS sequence"/>
</dbReference>
<feature type="region of interest" description="Disordered" evidence="12">
    <location>
        <begin position="42"/>
        <end position="81"/>
    </location>
</feature>
<evidence type="ECO:0000256" key="5">
    <source>
        <dbReference type="ARBA" id="ARBA00022771"/>
    </source>
</evidence>
<dbReference type="InterPro" id="IPR000305">
    <property type="entry name" value="GIY-YIG_endonuc"/>
</dbReference>
<comment type="caution">
    <text evidence="14">The sequence shown here is derived from an EMBL/GenBank/DDBJ whole genome shotgun (WGS) entry which is preliminary data.</text>
</comment>
<dbReference type="Pfam" id="PF21202">
    <property type="entry name" value="SLX1_C"/>
    <property type="match status" value="1"/>
</dbReference>
<evidence type="ECO:0000256" key="6">
    <source>
        <dbReference type="ARBA" id="ARBA00022801"/>
    </source>
</evidence>
<evidence type="ECO:0000256" key="7">
    <source>
        <dbReference type="ARBA" id="ARBA00022833"/>
    </source>
</evidence>
<dbReference type="PROSITE" id="PS50164">
    <property type="entry name" value="GIY_YIG"/>
    <property type="match status" value="1"/>
</dbReference>
<evidence type="ECO:0000256" key="8">
    <source>
        <dbReference type="ARBA" id="ARBA00023172"/>
    </source>
</evidence>
<keyword evidence="3 11" id="KW-0255">Endonuclease</keyword>
<evidence type="ECO:0000256" key="1">
    <source>
        <dbReference type="ARBA" id="ARBA00022722"/>
    </source>
</evidence>
<evidence type="ECO:0000313" key="14">
    <source>
        <dbReference type="EMBL" id="CAB3407510.1"/>
    </source>
</evidence>
<dbReference type="GO" id="GO:0008821">
    <property type="term" value="F:crossover junction DNA endonuclease activity"/>
    <property type="evidence" value="ECO:0007669"/>
    <property type="project" value="TreeGrafter"/>
</dbReference>
<keyword evidence="6 11" id="KW-0378">Hydrolase</keyword>
<dbReference type="OrthoDB" id="24645at2759"/>
<dbReference type="InterPro" id="IPR048749">
    <property type="entry name" value="SLX1_C"/>
</dbReference>
<dbReference type="InterPro" id="IPR027520">
    <property type="entry name" value="Slx1"/>
</dbReference>
<dbReference type="InterPro" id="IPR013083">
    <property type="entry name" value="Znf_RING/FYVE/PHD"/>
</dbReference>
<evidence type="ECO:0000256" key="11">
    <source>
        <dbReference type="HAMAP-Rule" id="MF_03100"/>
    </source>
</evidence>
<evidence type="ECO:0000259" key="13">
    <source>
        <dbReference type="PROSITE" id="PS50164"/>
    </source>
</evidence>
<feature type="domain" description="GIY-YIG" evidence="13">
    <location>
        <begin position="154"/>
        <end position="241"/>
    </location>
</feature>
<keyword evidence="7" id="KW-0862">Zinc</keyword>
<evidence type="ECO:0000313" key="15">
    <source>
        <dbReference type="Proteomes" id="UP000494206"/>
    </source>
</evidence>
<dbReference type="SMART" id="SM00465">
    <property type="entry name" value="GIYc"/>
    <property type="match status" value="1"/>
</dbReference>
<comment type="function">
    <text evidence="11">Catalytic subunit of a heterodimeric structure-specific endonuclease that resolves DNA secondary structures generated during DNA repair and recombination. Has endonuclease activity towards branched DNA substrates, introducing single-strand cuts in duplex DNA close to junctions with ss-DNA.</text>
</comment>
<feature type="compositionally biased region" description="Acidic residues" evidence="12">
    <location>
        <begin position="117"/>
        <end position="130"/>
    </location>
</feature>
<dbReference type="InterPro" id="IPR035901">
    <property type="entry name" value="GIY-YIG_endonuc_sf"/>
</dbReference>
<dbReference type="Pfam" id="PF01541">
    <property type="entry name" value="GIY-YIG"/>
    <property type="match status" value="1"/>
</dbReference>
<dbReference type="Gene3D" id="3.40.1440.10">
    <property type="entry name" value="GIY-YIG endonuclease"/>
    <property type="match status" value="1"/>
</dbReference>
<evidence type="ECO:0000256" key="3">
    <source>
        <dbReference type="ARBA" id="ARBA00022759"/>
    </source>
</evidence>
<dbReference type="CDD" id="cd10455">
    <property type="entry name" value="GIY-YIG_SLX1"/>
    <property type="match status" value="1"/>
</dbReference>
<dbReference type="HAMAP" id="MF_03100">
    <property type="entry name" value="Endonuc_su_Slx1"/>
    <property type="match status" value="1"/>
</dbReference>
<dbReference type="GO" id="GO:0017108">
    <property type="term" value="F:5'-flap endonuclease activity"/>
    <property type="evidence" value="ECO:0007669"/>
    <property type="project" value="InterPro"/>
</dbReference>
<keyword evidence="15" id="KW-1185">Reference proteome</keyword>
<keyword evidence="1 11" id="KW-0540">Nuclease</keyword>
<dbReference type="FunFam" id="3.40.1440.10:FF:000008">
    <property type="entry name" value="Structure-specific endonuclease subunit SLX1 homolog"/>
    <property type="match status" value="1"/>
</dbReference>
<dbReference type="AlphaFoldDB" id="A0A8S1F980"/>
<feature type="region of interest" description="Disordered" evidence="12">
    <location>
        <begin position="114"/>
        <end position="144"/>
    </location>
</feature>
<gene>
    <name evidence="14" type="ORF">CBOVIS_LOCUS9430</name>
</gene>
<keyword evidence="10 11" id="KW-0539">Nucleus</keyword>
<keyword evidence="9 11" id="KW-0234">DNA repair</keyword>
<dbReference type="GO" id="GO:0033557">
    <property type="term" value="C:Slx1-Slx4 complex"/>
    <property type="evidence" value="ECO:0007669"/>
    <property type="project" value="UniProtKB-UniRule"/>
</dbReference>
<evidence type="ECO:0000256" key="2">
    <source>
        <dbReference type="ARBA" id="ARBA00022723"/>
    </source>
</evidence>
<dbReference type="InterPro" id="IPR050381">
    <property type="entry name" value="SLX1_endonuclease"/>
</dbReference>
<dbReference type="GO" id="GO:0000724">
    <property type="term" value="P:double-strand break repair via homologous recombination"/>
    <property type="evidence" value="ECO:0007669"/>
    <property type="project" value="TreeGrafter"/>
</dbReference>
<dbReference type="PANTHER" id="PTHR20208">
    <property type="entry name" value="STRUCTURE-SPECIFIC ENDONUCLEASE SUBUNIT SLX1"/>
    <property type="match status" value="1"/>
</dbReference>
<evidence type="ECO:0000256" key="12">
    <source>
        <dbReference type="SAM" id="MobiDB-lite"/>
    </source>
</evidence>
<comment type="caution">
    <text evidence="11">Lacks conserved residue(s) required for the propagation of feature annotation.</text>
</comment>
<keyword evidence="4 11" id="KW-0227">DNA damage</keyword>
<accession>A0A8S1F980</accession>
<dbReference type="EMBL" id="CADEPM010000006">
    <property type="protein sequence ID" value="CAB3407510.1"/>
    <property type="molecule type" value="Genomic_DNA"/>
</dbReference>
<protein>
    <recommendedName>
        <fullName evidence="13">GIY-YIG domain-containing protein</fullName>
    </recommendedName>
</protein>
<evidence type="ECO:0000256" key="10">
    <source>
        <dbReference type="ARBA" id="ARBA00023242"/>
    </source>
</evidence>
<dbReference type="Gene3D" id="3.30.40.10">
    <property type="entry name" value="Zinc/RING finger domain, C3HC4 (zinc finger)"/>
    <property type="match status" value="1"/>
</dbReference>
<feature type="region of interest" description="Disordered" evidence="12">
    <location>
        <begin position="185"/>
        <end position="204"/>
    </location>
</feature>
<name>A0A8S1F980_9PELO</name>
<comment type="cofactor">
    <cofactor evidence="11">
        <name>a divalent metal cation</name>
        <dbReference type="ChEBI" id="CHEBI:60240"/>
    </cofactor>
</comment>
<keyword evidence="2" id="KW-0479">Metal-binding</keyword>
<dbReference type="GO" id="GO:0008270">
    <property type="term" value="F:zinc ion binding"/>
    <property type="evidence" value="ECO:0007669"/>
    <property type="project" value="UniProtKB-KW"/>
</dbReference>
<keyword evidence="5" id="KW-0863">Zinc-finger</keyword>
<comment type="subcellular location">
    <subcellularLocation>
        <location evidence="11">Nucleus</location>
    </subcellularLocation>
</comment>
<sequence>MADFITLSSDSDDDERAIEGIPKSFEDDRKTRFSFGVSFCEPETRQKDAISPMPMIDEFDNFAPSPSPPPAPPMKTPSSVLRRRSLSVTNLSASRQRSHVEQPPISKLCSSLVANNQDDDDDDDDDDDEPLEMRALISPTKKRKKSRIAEVQNEFFGVYCLISRSERPCYKNRCYIGYTVDPNRRIQQHNGGRRKGGAKKTDSRGPWDMVCVVHGFPNHVAALRFEWAWQNPTVSKVLKNRCLKKERKETPFAYQLRIACHLMNSAPFNRFALTFRWLITTEELPFPTACHPPPHTKKRYGRVKKELSLVPSDRNDYVEIGECRQCGSDIEKLWHLVRCVGSCSAHFHARCLAEKCLANETTTPQLFPVKGNCPICGSAFLWGDIVREQRRILKISSKCADEFKSLVVKSGLPHRELTPPL</sequence>
<evidence type="ECO:0000256" key="4">
    <source>
        <dbReference type="ARBA" id="ARBA00022763"/>
    </source>
</evidence>
<comment type="similarity">
    <text evidence="11">Belongs to the SLX1 family.</text>
</comment>
<organism evidence="14 15">
    <name type="scientific">Caenorhabditis bovis</name>
    <dbReference type="NCBI Taxonomy" id="2654633"/>
    <lineage>
        <taxon>Eukaryota</taxon>
        <taxon>Metazoa</taxon>
        <taxon>Ecdysozoa</taxon>
        <taxon>Nematoda</taxon>
        <taxon>Chromadorea</taxon>
        <taxon>Rhabditida</taxon>
        <taxon>Rhabditina</taxon>
        <taxon>Rhabditomorpha</taxon>
        <taxon>Rhabditoidea</taxon>
        <taxon>Rhabditidae</taxon>
        <taxon>Peloderinae</taxon>
        <taxon>Caenorhabditis</taxon>
    </lineage>
</organism>
<keyword evidence="8 11" id="KW-0233">DNA recombination</keyword>
<evidence type="ECO:0000256" key="9">
    <source>
        <dbReference type="ARBA" id="ARBA00023204"/>
    </source>
</evidence>